<dbReference type="EMBL" id="HBHD01000750">
    <property type="protein sequence ID" value="CAD9651386.1"/>
    <property type="molecule type" value="Transcribed_RNA"/>
</dbReference>
<feature type="region of interest" description="Disordered" evidence="1">
    <location>
        <begin position="101"/>
        <end position="125"/>
    </location>
</feature>
<feature type="region of interest" description="Disordered" evidence="1">
    <location>
        <begin position="65"/>
        <end position="85"/>
    </location>
</feature>
<feature type="region of interest" description="Disordered" evidence="1">
    <location>
        <begin position="413"/>
        <end position="450"/>
    </location>
</feature>
<proteinExistence type="predicted"/>
<feature type="region of interest" description="Disordered" evidence="1">
    <location>
        <begin position="1140"/>
        <end position="1165"/>
    </location>
</feature>
<feature type="compositionally biased region" description="Low complexity" evidence="1">
    <location>
        <begin position="561"/>
        <end position="578"/>
    </location>
</feature>
<protein>
    <submittedName>
        <fullName evidence="2">Uncharacterized protein</fullName>
    </submittedName>
</protein>
<feature type="compositionally biased region" description="Polar residues" evidence="1">
    <location>
        <begin position="469"/>
        <end position="487"/>
    </location>
</feature>
<dbReference type="InterPro" id="IPR014729">
    <property type="entry name" value="Rossmann-like_a/b/a_fold"/>
</dbReference>
<evidence type="ECO:0000256" key="1">
    <source>
        <dbReference type="SAM" id="MobiDB-lite"/>
    </source>
</evidence>
<feature type="region of interest" description="Disordered" evidence="1">
    <location>
        <begin position="468"/>
        <end position="643"/>
    </location>
</feature>
<feature type="compositionally biased region" description="Basic and acidic residues" evidence="1">
    <location>
        <begin position="109"/>
        <end position="118"/>
    </location>
</feature>
<evidence type="ECO:0000313" key="2">
    <source>
        <dbReference type="EMBL" id="CAD9651386.1"/>
    </source>
</evidence>
<feature type="compositionally biased region" description="Polar residues" evidence="1">
    <location>
        <begin position="602"/>
        <end position="613"/>
    </location>
</feature>
<reference evidence="2" key="1">
    <citation type="submission" date="2021-01" db="EMBL/GenBank/DDBJ databases">
        <authorList>
            <person name="Corre E."/>
            <person name="Pelletier E."/>
            <person name="Niang G."/>
            <person name="Scheremetjew M."/>
            <person name="Finn R."/>
            <person name="Kale V."/>
            <person name="Holt S."/>
            <person name="Cochrane G."/>
            <person name="Meng A."/>
            <person name="Brown T."/>
            <person name="Cohen L."/>
        </authorList>
    </citation>
    <scope>NUCLEOTIDE SEQUENCE</scope>
    <source>
        <strain evidence="2">SAG 11-48b</strain>
    </source>
</reference>
<feature type="region of interest" description="Disordered" evidence="1">
    <location>
        <begin position="328"/>
        <end position="367"/>
    </location>
</feature>
<feature type="compositionally biased region" description="Low complexity" evidence="1">
    <location>
        <begin position="1140"/>
        <end position="1155"/>
    </location>
</feature>
<dbReference type="Gene3D" id="3.40.50.620">
    <property type="entry name" value="HUPs"/>
    <property type="match status" value="1"/>
</dbReference>
<sequence length="1449" mass="156681">MGNIRSVFLCKDVEVDWEAYVAQEWRSERSRELDKLGGIDRPPIARGDSMTAKLGYLQESLQRQGQDMERALSKRNPKADSQKVRADPSGYMLHTDLRAVERSPTMDQRQARARDRDLQQQQQEALSWAEAQEKLRQDKKAARRRMFEYARNLQLLPPLVQRPRVERRSSAGVGGLPEVLAAKHEHSSAPEISKLAGNPLDLRNLAPSKERSVAEWRMRVHRCRRRVIIVVLTVVRLQRGLKRPLRLRRVDSFSFFIPLALGEEVGKFVDEQHKYSESRAEVLQVKDAMDDVLRKKPNAAAAAAAVAAVAAAAVMLSLPAALPAAAPDLEGDDSVTSVPLPSDATPVSLPRINPRRGQSDSNVLITDPAMGALGPRVMEMRSLSARVADSSTGAADKGANARAVFASGPSLTSLVEDRPESPRTAAAARERAVARHSRSSEPSGGGAADAGNGNALLAVLNATAAAMQGTPQRRASGTGNGSFSFQQLPPLPTHRATVSGGGSRRWMGRQSENGEGGADAQQGSDYNELGPASSGSFEDSANEAAGETGAGRRAGRGSQGQGRTVGSSSAAAAGSRAAVKGPSRKVVSDGGALGQQPRRQHPMQQKQGSNRVASGSGPGERSGQRSGQHSEDGAGAAGDVTSGKRWATGVVARGGNGPPAPPPTLSEAEQLAALTSTLEGHVGQMQRCERMLSMFVNRANCSWSEQQKLVSPSVCEPREQEGFLASEEFRVYKADLARKLRAGQVVFQIYAAEDEMSLAAAASSGGALPAPGTTTCSLDLWNADPWLLVQAVRPGSMPVQEYIEGLPLGGRILTQLRLAVEALAGPEAAEKLTVLLHLHEGQQYKALGDIQNHRHYGLKRENLMVTVQHRRPGYRYNRQHKCFETDYEAARQSLGPGYGLMQLNWVGDAFTVDSAGNAVPVMGTVMELLGQRKVEWLVSLRSRDLSLCSKDAVDVPALAYTLYLRDKVRATMTVQVARTHNPSLCRQHDSIVLTRLGSNEEASPLRRSNRPVVELRSCETASSAMVDLVNQIRADSAGELTVGLQRYCFHLPSLTAALTHISTFRPKLLLRNGLVHIGLEASDLTAAPKTKCIAIRARSTAPHLLSALELEDLVPLMQAQDHDYTFRQVAASAQVQQAHLISPPTSSSSSTDSASGNGTHRRNARPGSLCIPQRIVIFCANNDATQVAVNFVATIARSRDTVHLMTVVPTSFQQQAGQQLVIHYYKQLTKMMIDTKMDVVVKGYTGLLECMESYADAVDATLIVMGSQCLTSSASMGTTLSLAMGSVTLSCLKRFTRPMAVVTANSKNISTTFRKAVPRALAVVEGHARPMLHFVCSHCLDPLRGDRLSLVQVHPTRQVTAQQQATRRHVLEAFADTAASYHMPPLQRLQLYGELDRELLPVVEDDNLHMVAVQVPNNTKGVPAPVLNLIRSCRGAVLVYRDRPGVAYP</sequence>
<dbReference type="SUPFAM" id="SSF52402">
    <property type="entry name" value="Adenine nucleotide alpha hydrolases-like"/>
    <property type="match status" value="1"/>
</dbReference>
<organism evidence="2">
    <name type="scientific">Chlamydomonas chlamydogama</name>
    <dbReference type="NCBI Taxonomy" id="225041"/>
    <lineage>
        <taxon>Eukaryota</taxon>
        <taxon>Viridiplantae</taxon>
        <taxon>Chlorophyta</taxon>
        <taxon>core chlorophytes</taxon>
        <taxon>Chlorophyceae</taxon>
        <taxon>CS clade</taxon>
        <taxon>Chlamydomonadales</taxon>
        <taxon>Chlamydomonadaceae</taxon>
        <taxon>Chlamydomonas</taxon>
    </lineage>
</organism>
<accession>A0A7S2VUP2</accession>
<gene>
    <name evidence="2" type="ORF">CCHL1392_LOCUS405</name>
</gene>
<name>A0A7S2VUP2_9CHLO</name>
<feature type="compositionally biased region" description="Basic and acidic residues" evidence="1">
    <location>
        <begin position="66"/>
        <end position="85"/>
    </location>
</feature>